<evidence type="ECO:0000313" key="5">
    <source>
        <dbReference type="EMBL" id="EBA05511.1"/>
    </source>
</evidence>
<keyword evidence="6" id="KW-1185">Reference proteome</keyword>
<dbReference type="Gene3D" id="1.20.120.530">
    <property type="entry name" value="GntR ligand-binding domain-like"/>
    <property type="match status" value="1"/>
</dbReference>
<dbReference type="Pfam" id="PF00392">
    <property type="entry name" value="GntR"/>
    <property type="match status" value="1"/>
</dbReference>
<dbReference type="PANTHER" id="PTHR43537:SF5">
    <property type="entry name" value="UXU OPERON TRANSCRIPTIONAL REGULATOR"/>
    <property type="match status" value="1"/>
</dbReference>
<evidence type="ECO:0000256" key="1">
    <source>
        <dbReference type="ARBA" id="ARBA00023015"/>
    </source>
</evidence>
<keyword evidence="2" id="KW-0238">DNA-binding</keyword>
<dbReference type="RefSeq" id="WP_005864383.1">
    <property type="nucleotide sequence ID" value="NZ_AAYA01000036.1"/>
</dbReference>
<dbReference type="CDD" id="cd07377">
    <property type="entry name" value="WHTH_GntR"/>
    <property type="match status" value="1"/>
</dbReference>
<dbReference type="EMBL" id="AAYA01000036">
    <property type="protein sequence ID" value="EBA05511.1"/>
    <property type="molecule type" value="Genomic_DNA"/>
</dbReference>
<dbReference type="PANTHER" id="PTHR43537">
    <property type="entry name" value="TRANSCRIPTIONAL REGULATOR, GNTR FAMILY"/>
    <property type="match status" value="1"/>
</dbReference>
<dbReference type="AlphaFoldDB" id="A3KBD7"/>
<dbReference type="OrthoDB" id="284307at2"/>
<dbReference type="GO" id="GO:0003700">
    <property type="term" value="F:DNA-binding transcription factor activity"/>
    <property type="evidence" value="ECO:0007669"/>
    <property type="project" value="InterPro"/>
</dbReference>
<accession>A3KBD7</accession>
<dbReference type="Gene3D" id="1.10.10.10">
    <property type="entry name" value="Winged helix-like DNA-binding domain superfamily/Winged helix DNA-binding domain"/>
    <property type="match status" value="1"/>
</dbReference>
<dbReference type="Proteomes" id="UP000005713">
    <property type="component" value="Unassembled WGS sequence"/>
</dbReference>
<dbReference type="InterPro" id="IPR036390">
    <property type="entry name" value="WH_DNA-bd_sf"/>
</dbReference>
<dbReference type="GO" id="GO:0003677">
    <property type="term" value="F:DNA binding"/>
    <property type="evidence" value="ECO:0007669"/>
    <property type="project" value="UniProtKB-KW"/>
</dbReference>
<dbReference type="InterPro" id="IPR011711">
    <property type="entry name" value="GntR_C"/>
</dbReference>
<name>A3KBD7_SAGS3</name>
<protein>
    <submittedName>
        <fullName evidence="5">Regulatory protein, GntR:Bacterial regulatory protein, GntR</fullName>
    </submittedName>
</protein>
<dbReference type="InterPro" id="IPR036388">
    <property type="entry name" value="WH-like_DNA-bd_sf"/>
</dbReference>
<dbReference type="InterPro" id="IPR000524">
    <property type="entry name" value="Tscrpt_reg_HTH_GntR"/>
</dbReference>
<keyword evidence="1" id="KW-0805">Transcription regulation</keyword>
<dbReference type="Pfam" id="PF07729">
    <property type="entry name" value="FCD"/>
    <property type="match status" value="1"/>
</dbReference>
<proteinExistence type="predicted"/>
<dbReference type="SUPFAM" id="SSF46785">
    <property type="entry name" value="Winged helix' DNA-binding domain"/>
    <property type="match status" value="1"/>
</dbReference>
<dbReference type="PRINTS" id="PR00035">
    <property type="entry name" value="HTHGNTR"/>
</dbReference>
<organism evidence="5 6">
    <name type="scientific">Sagittula stellata (strain ATCC 700073 / DSM 11524 / E-37)</name>
    <dbReference type="NCBI Taxonomy" id="388399"/>
    <lineage>
        <taxon>Bacteria</taxon>
        <taxon>Pseudomonadati</taxon>
        <taxon>Pseudomonadota</taxon>
        <taxon>Alphaproteobacteria</taxon>
        <taxon>Rhodobacterales</taxon>
        <taxon>Roseobacteraceae</taxon>
        <taxon>Sagittula</taxon>
    </lineage>
</organism>
<comment type="caution">
    <text evidence="5">The sequence shown here is derived from an EMBL/GenBank/DDBJ whole genome shotgun (WGS) entry which is preliminary data.</text>
</comment>
<evidence type="ECO:0000256" key="3">
    <source>
        <dbReference type="ARBA" id="ARBA00023163"/>
    </source>
</evidence>
<gene>
    <name evidence="5" type="ORF">SSE37_00040</name>
</gene>
<dbReference type="InterPro" id="IPR008920">
    <property type="entry name" value="TF_FadR/GntR_C"/>
</dbReference>
<sequence>MMRGNADSIAEALRRRVAAGEWTGGKRLPTERELAEQYGVARNTVRRAFDLLEADGLLARHVGRGTYLREERTQGIAEIVRRMEGTSPADMMEVRLLLEPAAAGFAATNASASDLAAIGAAHESAVATQDMPTFEYWDAEFHHRIFSCTRNDLLREFHEVLRVLRDQPKWFEMKARSFAEARRLHYCREHAEIFAALNARHPEQAAAAMRAHLLTVQQNLLGRPD</sequence>
<reference evidence="5 6" key="1">
    <citation type="submission" date="2006-06" db="EMBL/GenBank/DDBJ databases">
        <authorList>
            <person name="Moran M.A."/>
            <person name="Ferriera S."/>
            <person name="Johnson J."/>
            <person name="Kravitz S."/>
            <person name="Beeson K."/>
            <person name="Sutton G."/>
            <person name="Rogers Y.-H."/>
            <person name="Friedman R."/>
            <person name="Frazier M."/>
            <person name="Venter J.C."/>
        </authorList>
    </citation>
    <scope>NUCLEOTIDE SEQUENCE [LARGE SCALE GENOMIC DNA]</scope>
    <source>
        <strain evidence="5 6">E-37</strain>
    </source>
</reference>
<dbReference type="eggNOG" id="COG2186">
    <property type="taxonomic scope" value="Bacteria"/>
</dbReference>
<evidence type="ECO:0000259" key="4">
    <source>
        <dbReference type="PROSITE" id="PS50949"/>
    </source>
</evidence>
<dbReference type="PROSITE" id="PS50949">
    <property type="entry name" value="HTH_GNTR"/>
    <property type="match status" value="1"/>
</dbReference>
<dbReference type="SMART" id="SM00895">
    <property type="entry name" value="FCD"/>
    <property type="match status" value="1"/>
</dbReference>
<dbReference type="SUPFAM" id="SSF48008">
    <property type="entry name" value="GntR ligand-binding domain-like"/>
    <property type="match status" value="1"/>
</dbReference>
<feature type="domain" description="HTH gntR-type" evidence="4">
    <location>
        <begin position="3"/>
        <end position="71"/>
    </location>
</feature>
<dbReference type="SMART" id="SM00345">
    <property type="entry name" value="HTH_GNTR"/>
    <property type="match status" value="1"/>
</dbReference>
<evidence type="ECO:0000313" key="6">
    <source>
        <dbReference type="Proteomes" id="UP000005713"/>
    </source>
</evidence>
<evidence type="ECO:0000256" key="2">
    <source>
        <dbReference type="ARBA" id="ARBA00023125"/>
    </source>
</evidence>
<keyword evidence="3" id="KW-0804">Transcription</keyword>